<accession>A0A3G4ZR95</accession>
<evidence type="ECO:0000313" key="2">
    <source>
        <dbReference type="EMBL" id="AYV75949.1"/>
    </source>
</evidence>
<keyword evidence="1" id="KW-0472">Membrane</keyword>
<organism evidence="2">
    <name type="scientific">Terrestrivirus sp</name>
    <dbReference type="NCBI Taxonomy" id="2487775"/>
    <lineage>
        <taxon>Viruses</taxon>
        <taxon>Varidnaviria</taxon>
        <taxon>Bamfordvirae</taxon>
        <taxon>Nucleocytoviricota</taxon>
        <taxon>Megaviricetes</taxon>
        <taxon>Imitervirales</taxon>
        <taxon>Mimiviridae</taxon>
        <taxon>Klosneuvirinae</taxon>
    </lineage>
</organism>
<name>A0A3G4ZR95_9VIRU</name>
<protein>
    <submittedName>
        <fullName evidence="2">Uncharacterized protein</fullName>
    </submittedName>
</protein>
<evidence type="ECO:0000256" key="1">
    <source>
        <dbReference type="SAM" id="Phobius"/>
    </source>
</evidence>
<keyword evidence="1" id="KW-1133">Transmembrane helix</keyword>
<sequence length="129" mass="14476">MADLSIGIIIFIVVLIIALTIMSVLYVMEKQYQATFQQERINMLNNKENTLNNREKNINQCEKCSADLQQCKKIQQMIHNLSVVENNNINGSFVTSGSTISSINTNSNFGLPLNVFSESESQSENIIIS</sequence>
<reference evidence="2" key="1">
    <citation type="submission" date="2018-10" db="EMBL/GenBank/DDBJ databases">
        <title>Hidden diversity of soil giant viruses.</title>
        <authorList>
            <person name="Schulz F."/>
            <person name="Alteio L."/>
            <person name="Goudeau D."/>
            <person name="Ryan E.M."/>
            <person name="Malmstrom R.R."/>
            <person name="Blanchard J."/>
            <person name="Woyke T."/>
        </authorList>
    </citation>
    <scope>NUCLEOTIDE SEQUENCE</scope>
    <source>
        <strain evidence="2">TEV1</strain>
    </source>
</reference>
<feature type="transmembrane region" description="Helical" evidence="1">
    <location>
        <begin position="6"/>
        <end position="28"/>
    </location>
</feature>
<dbReference type="EMBL" id="MK071981">
    <property type="protein sequence ID" value="AYV75949.1"/>
    <property type="molecule type" value="Genomic_DNA"/>
</dbReference>
<keyword evidence="1" id="KW-0812">Transmembrane</keyword>
<gene>
    <name evidence="2" type="ORF">Terrestrivirus3_218</name>
</gene>
<proteinExistence type="predicted"/>